<gene>
    <name evidence="1" type="ORF">C8N32_10325</name>
</gene>
<accession>A0A2T5BUH7</accession>
<dbReference type="EMBL" id="QAAA01000003">
    <property type="protein sequence ID" value="PTN03183.1"/>
    <property type="molecule type" value="Genomic_DNA"/>
</dbReference>
<organism evidence="1 2">
    <name type="scientific">Rhodovulum imhoffii</name>
    <dbReference type="NCBI Taxonomy" id="365340"/>
    <lineage>
        <taxon>Bacteria</taxon>
        <taxon>Pseudomonadati</taxon>
        <taxon>Pseudomonadota</taxon>
        <taxon>Alphaproteobacteria</taxon>
        <taxon>Rhodobacterales</taxon>
        <taxon>Paracoccaceae</taxon>
        <taxon>Rhodovulum</taxon>
    </lineage>
</organism>
<reference evidence="1 2" key="1">
    <citation type="submission" date="2018-04" db="EMBL/GenBank/DDBJ databases">
        <title>Genomic Encyclopedia of Archaeal and Bacterial Type Strains, Phase II (KMG-II): from individual species to whole genera.</title>
        <authorList>
            <person name="Goeker M."/>
        </authorList>
    </citation>
    <scope>NUCLEOTIDE SEQUENCE [LARGE SCALE GENOMIC DNA]</scope>
    <source>
        <strain evidence="1 2">DSM 18064</strain>
    </source>
</reference>
<proteinExistence type="predicted"/>
<protein>
    <submittedName>
        <fullName evidence="1">Uncharacterized protein</fullName>
    </submittedName>
</protein>
<sequence length="53" mass="6102">MARKRYSGKDALKLLREIEMTLSKDRQVLHLPQLRDNPVRLVRLGSHSGSPFS</sequence>
<comment type="caution">
    <text evidence="1">The sequence shown here is derived from an EMBL/GenBank/DDBJ whole genome shotgun (WGS) entry which is preliminary data.</text>
</comment>
<evidence type="ECO:0000313" key="2">
    <source>
        <dbReference type="Proteomes" id="UP000243859"/>
    </source>
</evidence>
<name>A0A2T5BUH7_9RHOB</name>
<dbReference type="AlphaFoldDB" id="A0A2T5BUH7"/>
<dbReference type="Proteomes" id="UP000243859">
    <property type="component" value="Unassembled WGS sequence"/>
</dbReference>
<evidence type="ECO:0000313" key="1">
    <source>
        <dbReference type="EMBL" id="PTN03183.1"/>
    </source>
</evidence>
<dbReference type="RefSeq" id="WP_170106719.1">
    <property type="nucleotide sequence ID" value="NZ_NHSI01000062.1"/>
</dbReference>
<keyword evidence="2" id="KW-1185">Reference proteome</keyword>